<comment type="caution">
    <text evidence="3">The sequence shown here is derived from an EMBL/GenBank/DDBJ whole genome shotgun (WGS) entry which is preliminary data.</text>
</comment>
<dbReference type="Proteomes" id="UP001151760">
    <property type="component" value="Unassembled WGS sequence"/>
</dbReference>
<evidence type="ECO:0000259" key="2">
    <source>
        <dbReference type="Pfam" id="PF07727"/>
    </source>
</evidence>
<feature type="domain" description="Reverse transcriptase Ty1/copia-type" evidence="2">
    <location>
        <begin position="40"/>
        <end position="108"/>
    </location>
</feature>
<gene>
    <name evidence="3" type="ORF">Tco_1090324</name>
</gene>
<dbReference type="EMBL" id="BQNB010020331">
    <property type="protein sequence ID" value="GJT94806.1"/>
    <property type="molecule type" value="Genomic_DNA"/>
</dbReference>
<feature type="region of interest" description="Disordered" evidence="1">
    <location>
        <begin position="326"/>
        <end position="347"/>
    </location>
</feature>
<evidence type="ECO:0000313" key="3">
    <source>
        <dbReference type="EMBL" id="GJT94806.1"/>
    </source>
</evidence>
<protein>
    <submittedName>
        <fullName evidence="3">Retrovirus-related pol polyprotein from transposon TNT 1-94</fullName>
    </submittedName>
</protein>
<keyword evidence="4" id="KW-1185">Reference proteome</keyword>
<organism evidence="3 4">
    <name type="scientific">Tanacetum coccineum</name>
    <dbReference type="NCBI Taxonomy" id="301880"/>
    <lineage>
        <taxon>Eukaryota</taxon>
        <taxon>Viridiplantae</taxon>
        <taxon>Streptophyta</taxon>
        <taxon>Embryophyta</taxon>
        <taxon>Tracheophyta</taxon>
        <taxon>Spermatophyta</taxon>
        <taxon>Magnoliopsida</taxon>
        <taxon>eudicotyledons</taxon>
        <taxon>Gunneridae</taxon>
        <taxon>Pentapetalae</taxon>
        <taxon>asterids</taxon>
        <taxon>campanulids</taxon>
        <taxon>Asterales</taxon>
        <taxon>Asteraceae</taxon>
        <taxon>Asteroideae</taxon>
        <taxon>Anthemideae</taxon>
        <taxon>Anthemidinae</taxon>
        <taxon>Tanacetum</taxon>
    </lineage>
</organism>
<reference evidence="3" key="2">
    <citation type="submission" date="2022-01" db="EMBL/GenBank/DDBJ databases">
        <authorList>
            <person name="Yamashiro T."/>
            <person name="Shiraishi A."/>
            <person name="Satake H."/>
            <person name="Nakayama K."/>
        </authorList>
    </citation>
    <scope>NUCLEOTIDE SEQUENCE</scope>
</reference>
<accession>A0ABQ5I449</accession>
<reference evidence="3" key="1">
    <citation type="journal article" date="2022" name="Int. J. Mol. Sci.">
        <title>Draft Genome of Tanacetum Coccineum: Genomic Comparison of Closely Related Tanacetum-Family Plants.</title>
        <authorList>
            <person name="Yamashiro T."/>
            <person name="Shiraishi A."/>
            <person name="Nakayama K."/>
            <person name="Satake H."/>
        </authorList>
    </citation>
    <scope>NUCLEOTIDE SEQUENCE</scope>
</reference>
<proteinExistence type="predicted"/>
<evidence type="ECO:0000313" key="4">
    <source>
        <dbReference type="Proteomes" id="UP001151760"/>
    </source>
</evidence>
<sequence>MCIYALTVSTMEARNVKGVMTDPAWIDTMQEELLQFKRLDVWVLVLAPDNIKSLNLKWLFKNKHDEENTVIRNKTHLVVRGYREVEGINFEESFAPVARMEAIGIFLAYLKKALYELKQALRACRFEMSMMGEMTFFPGLQVNQYPCGIFINQSNYVLEILKKYGMETYDPISTPIEIKDKLNLEKNGTLVDATKCHSMIGALMYLTYMLLVYVLGNRLIQPRSTSKWLKGSFVIFEKLMSRHLQENFWWNLILKRKAGELVLEKARLYDAVNRGSRICVSIRLLCSSPLDADATSRWHFHHIPAESQSSPHTHSRYIHRHKSKLEDSSEFQRYTSASSDKQELPQRMSKVFQSRKIQDVLKAKDHDIKLKSQDIKINIKIQDHKHAKGTSKEFPRTQGSKIQDVTRSEAIKLECKICVDKDTIERILKEKDKIKSDFFKIENEKIIIQHETKLAIKAFKERENRYLDDIIDLEEILSSHDRIVYKIGQSIQTIHILGKTPNKVYDLFLKAGLGYQNPERLKKAIAAQPNMYHGEMLYSTKLKIDSLDPGETLEDAVESRLKMRNTLVQLIYEKLNALYETFVPKKEPSVEQTYFSFSTTSNECSKLNEVMSDLQIPKMPKESKLLKMFKKMVVAIGELKNQIDVTLLEDTQRRWMSDSHNSLR</sequence>
<dbReference type="InterPro" id="IPR013103">
    <property type="entry name" value="RVT_2"/>
</dbReference>
<evidence type="ECO:0000256" key="1">
    <source>
        <dbReference type="SAM" id="MobiDB-lite"/>
    </source>
</evidence>
<dbReference type="Pfam" id="PF07727">
    <property type="entry name" value="RVT_2"/>
    <property type="match status" value="1"/>
</dbReference>
<name>A0ABQ5I449_9ASTR</name>